<accession>A0A1G8QYT8</accession>
<gene>
    <name evidence="1" type="ORF">SAMN05421804_107109</name>
</gene>
<dbReference type="AlphaFoldDB" id="A0A1G8QYT8"/>
<dbReference type="Proteomes" id="UP000183255">
    <property type="component" value="Unassembled WGS sequence"/>
</dbReference>
<dbReference type="RefSeq" id="WP_031577044.1">
    <property type="nucleotide sequence ID" value="NZ_FNDZ01000007.1"/>
</dbReference>
<protein>
    <submittedName>
        <fullName evidence="1">Uncharacterized protein</fullName>
    </submittedName>
</protein>
<organism evidence="1 2">
    <name type="scientific">Proteiniclasticum ruminis</name>
    <dbReference type="NCBI Taxonomy" id="398199"/>
    <lineage>
        <taxon>Bacteria</taxon>
        <taxon>Bacillati</taxon>
        <taxon>Bacillota</taxon>
        <taxon>Clostridia</taxon>
        <taxon>Eubacteriales</taxon>
        <taxon>Clostridiaceae</taxon>
        <taxon>Proteiniclasticum</taxon>
    </lineage>
</organism>
<dbReference type="EMBL" id="FNDZ01000007">
    <property type="protein sequence ID" value="SDJ09886.1"/>
    <property type="molecule type" value="Genomic_DNA"/>
</dbReference>
<proteinExistence type="predicted"/>
<evidence type="ECO:0000313" key="1">
    <source>
        <dbReference type="EMBL" id="SDJ09886.1"/>
    </source>
</evidence>
<evidence type="ECO:0000313" key="2">
    <source>
        <dbReference type="Proteomes" id="UP000183255"/>
    </source>
</evidence>
<reference evidence="1 2" key="1">
    <citation type="submission" date="2016-10" db="EMBL/GenBank/DDBJ databases">
        <authorList>
            <person name="de Groot N.N."/>
        </authorList>
    </citation>
    <scope>NUCLEOTIDE SEQUENCE [LARGE SCALE GENOMIC DNA]</scope>
    <source>
        <strain evidence="1 2">CGMCC 1.5058</strain>
    </source>
</reference>
<sequence length="63" mass="7344">MRFTATLEDIKRRFAERMHGNLPKSLEMMLEKQMHLWEGIEAKLLVNSSSESPEDAAERILRA</sequence>
<name>A0A1G8QYT8_9CLOT</name>